<dbReference type="AlphaFoldDB" id="A0A183CHS8"/>
<sequence length="80" mass="9337">MNRCFRFLMTKSEKSAISKYRLAHQCGIIGRKEQILKEMTKEDFLIVGVNYMDNYSENNKLGVDGMKELGDRHKKLFGTM</sequence>
<keyword evidence="1" id="KW-1185">Reference proteome</keyword>
<evidence type="ECO:0000313" key="1">
    <source>
        <dbReference type="Proteomes" id="UP000050741"/>
    </source>
</evidence>
<accession>A0A183CHS8</accession>
<evidence type="ECO:0000313" key="2">
    <source>
        <dbReference type="WBParaSite" id="GPLIN_001243400"/>
    </source>
</evidence>
<dbReference type="WBParaSite" id="GPLIN_001243400">
    <property type="protein sequence ID" value="GPLIN_001243400"/>
    <property type="gene ID" value="GPLIN_001243400"/>
</dbReference>
<name>A0A183CHS8_GLOPA</name>
<protein>
    <submittedName>
        <fullName evidence="2">Uncharacterized protein</fullName>
    </submittedName>
</protein>
<proteinExistence type="predicted"/>
<dbReference type="Proteomes" id="UP000050741">
    <property type="component" value="Unassembled WGS sequence"/>
</dbReference>
<reference evidence="1" key="2">
    <citation type="submission" date="2014-05" db="EMBL/GenBank/DDBJ databases">
        <title>The genome and life-stage specific transcriptomes of Globodera pallida elucidate key aspects of plant parasitism by a cyst nematode.</title>
        <authorList>
            <person name="Cotton J.A."/>
            <person name="Lilley C.J."/>
            <person name="Jones L.M."/>
            <person name="Kikuchi T."/>
            <person name="Reid A.J."/>
            <person name="Thorpe P."/>
            <person name="Tsai I.J."/>
            <person name="Beasley H."/>
            <person name="Blok V."/>
            <person name="Cock P.J.A."/>
            <person name="Van den Akker S.E."/>
            <person name="Holroyd N."/>
            <person name="Hunt M."/>
            <person name="Mantelin S."/>
            <person name="Naghra H."/>
            <person name="Pain A."/>
            <person name="Palomares-Rius J.E."/>
            <person name="Zarowiecki M."/>
            <person name="Berriman M."/>
            <person name="Jones J.T."/>
            <person name="Urwin P.E."/>
        </authorList>
    </citation>
    <scope>NUCLEOTIDE SEQUENCE [LARGE SCALE GENOMIC DNA]</scope>
    <source>
        <strain evidence="1">Lindley</strain>
    </source>
</reference>
<reference evidence="1" key="1">
    <citation type="submission" date="2013-12" db="EMBL/GenBank/DDBJ databases">
        <authorList>
            <person name="Aslett M."/>
        </authorList>
    </citation>
    <scope>NUCLEOTIDE SEQUENCE [LARGE SCALE GENOMIC DNA]</scope>
    <source>
        <strain evidence="1">Lindley</strain>
    </source>
</reference>
<organism evidence="1 2">
    <name type="scientific">Globodera pallida</name>
    <name type="common">Potato cyst nematode worm</name>
    <name type="synonym">Heterodera pallida</name>
    <dbReference type="NCBI Taxonomy" id="36090"/>
    <lineage>
        <taxon>Eukaryota</taxon>
        <taxon>Metazoa</taxon>
        <taxon>Ecdysozoa</taxon>
        <taxon>Nematoda</taxon>
        <taxon>Chromadorea</taxon>
        <taxon>Rhabditida</taxon>
        <taxon>Tylenchina</taxon>
        <taxon>Tylenchomorpha</taxon>
        <taxon>Tylenchoidea</taxon>
        <taxon>Heteroderidae</taxon>
        <taxon>Heteroderinae</taxon>
        <taxon>Globodera</taxon>
    </lineage>
</organism>
<reference evidence="2" key="3">
    <citation type="submission" date="2016-06" db="UniProtKB">
        <authorList>
            <consortium name="WormBaseParasite"/>
        </authorList>
    </citation>
    <scope>IDENTIFICATION</scope>
</reference>